<dbReference type="Proteomes" id="UP000887579">
    <property type="component" value="Unplaced"/>
</dbReference>
<evidence type="ECO:0000313" key="2">
    <source>
        <dbReference type="WBParaSite" id="ES5_v2.g22382.t1"/>
    </source>
</evidence>
<accession>A0AC34FYB5</accession>
<name>A0AC34FYB5_9BILA</name>
<protein>
    <submittedName>
        <fullName evidence="2">Uncharacterized protein</fullName>
    </submittedName>
</protein>
<sequence>MRCHIKWNIIVYIGLTAFALILFIFNVGYKSFEAQFITISPQISIAIEQNPKELWDRVEESLNQLSGFSNIQCDAILAGDQEAAEKAKKWQFPFQVVSKIWNKIEGSNDQCLTLKKYFVFPDLPLSVEEAEYPLAYGALVHKDITQVKI</sequence>
<reference evidence="2" key="1">
    <citation type="submission" date="2022-11" db="UniProtKB">
        <authorList>
            <consortium name="WormBaseParasite"/>
        </authorList>
    </citation>
    <scope>IDENTIFICATION</scope>
</reference>
<dbReference type="WBParaSite" id="ES5_v2.g22382.t1">
    <property type="protein sequence ID" value="ES5_v2.g22382.t1"/>
    <property type="gene ID" value="ES5_v2.g22382"/>
</dbReference>
<organism evidence="1 2">
    <name type="scientific">Panagrolaimus sp. ES5</name>
    <dbReference type="NCBI Taxonomy" id="591445"/>
    <lineage>
        <taxon>Eukaryota</taxon>
        <taxon>Metazoa</taxon>
        <taxon>Ecdysozoa</taxon>
        <taxon>Nematoda</taxon>
        <taxon>Chromadorea</taxon>
        <taxon>Rhabditida</taxon>
        <taxon>Tylenchina</taxon>
        <taxon>Panagrolaimomorpha</taxon>
        <taxon>Panagrolaimoidea</taxon>
        <taxon>Panagrolaimidae</taxon>
        <taxon>Panagrolaimus</taxon>
    </lineage>
</organism>
<proteinExistence type="predicted"/>
<evidence type="ECO:0000313" key="1">
    <source>
        <dbReference type="Proteomes" id="UP000887579"/>
    </source>
</evidence>